<gene>
    <name evidence="1" type="ORF">mRhiFer1_009396</name>
</gene>
<name>A0A7J7RPL6_RHIFE</name>
<reference evidence="1 2" key="1">
    <citation type="journal article" date="2020" name="Nature">
        <title>Six reference-quality genomes reveal evolution of bat adaptations.</title>
        <authorList>
            <person name="Jebb D."/>
            <person name="Huang Z."/>
            <person name="Pippel M."/>
            <person name="Hughes G.M."/>
            <person name="Lavrichenko K."/>
            <person name="Devanna P."/>
            <person name="Winkler S."/>
            <person name="Jermiin L.S."/>
            <person name="Skirmuntt E.C."/>
            <person name="Katzourakis A."/>
            <person name="Burkitt-Gray L."/>
            <person name="Ray D.A."/>
            <person name="Sullivan K.A.M."/>
            <person name="Roscito J.G."/>
            <person name="Kirilenko B.M."/>
            <person name="Davalos L.M."/>
            <person name="Corthals A.P."/>
            <person name="Power M.L."/>
            <person name="Jones G."/>
            <person name="Ransome R.D."/>
            <person name="Dechmann D.K.N."/>
            <person name="Locatelli A.G."/>
            <person name="Puechmaille S.J."/>
            <person name="Fedrigo O."/>
            <person name="Jarvis E.D."/>
            <person name="Hiller M."/>
            <person name="Vernes S.C."/>
            <person name="Myers E.W."/>
            <person name="Teeling E.C."/>
        </authorList>
    </citation>
    <scope>NUCLEOTIDE SEQUENCE [LARGE SCALE GENOMIC DNA]</scope>
    <source>
        <strain evidence="1">MRhiFer1</strain>
        <tissue evidence="1">Lung</tissue>
    </source>
</reference>
<evidence type="ECO:0008006" key="3">
    <source>
        <dbReference type="Google" id="ProtNLM"/>
    </source>
</evidence>
<organism evidence="1 2">
    <name type="scientific">Rhinolophus ferrumequinum</name>
    <name type="common">Greater horseshoe bat</name>
    <dbReference type="NCBI Taxonomy" id="59479"/>
    <lineage>
        <taxon>Eukaryota</taxon>
        <taxon>Metazoa</taxon>
        <taxon>Chordata</taxon>
        <taxon>Craniata</taxon>
        <taxon>Vertebrata</taxon>
        <taxon>Euteleostomi</taxon>
        <taxon>Mammalia</taxon>
        <taxon>Eutheria</taxon>
        <taxon>Laurasiatheria</taxon>
        <taxon>Chiroptera</taxon>
        <taxon>Yinpterochiroptera</taxon>
        <taxon>Rhinolophoidea</taxon>
        <taxon>Rhinolophidae</taxon>
        <taxon>Rhinolophinae</taxon>
        <taxon>Rhinolophus</taxon>
    </lineage>
</organism>
<evidence type="ECO:0000313" key="1">
    <source>
        <dbReference type="EMBL" id="KAF6278112.1"/>
    </source>
</evidence>
<comment type="caution">
    <text evidence="1">The sequence shown here is derived from an EMBL/GenBank/DDBJ whole genome shotgun (WGS) entry which is preliminary data.</text>
</comment>
<dbReference type="AlphaFoldDB" id="A0A7J7RPL6"/>
<evidence type="ECO:0000313" key="2">
    <source>
        <dbReference type="Proteomes" id="UP000585614"/>
    </source>
</evidence>
<dbReference type="EMBL" id="JACAGC010000025">
    <property type="protein sequence ID" value="KAF6278112.1"/>
    <property type="molecule type" value="Genomic_DNA"/>
</dbReference>
<protein>
    <recommendedName>
        <fullName evidence="3">Prostate and testis expressed 2</fullName>
    </recommendedName>
</protein>
<sequence length="135" mass="15792">MEPRKFQLLLGISAVLFMDEGDRVLAKRGVLFCNKCDHYNGSTCIKPMKSCWKINIPKGSRSCRTDHFYFSDRLAGRYLYRHSKLSCEPCEEGMFQVFHDLLRETFCCTDNDRCNDPDQIIDTTKGYVPFEQDRQ</sequence>
<accession>A0A7J7RPL6</accession>
<dbReference type="Proteomes" id="UP000585614">
    <property type="component" value="Unassembled WGS sequence"/>
</dbReference>
<proteinExistence type="predicted"/>